<protein>
    <recommendedName>
        <fullName evidence="7 8">Peptidyl-tRNA hydrolase</fullName>
        <shortName evidence="8">Pth</shortName>
        <ecNumber evidence="1 8">3.1.1.29</ecNumber>
    </recommendedName>
</protein>
<evidence type="ECO:0000313" key="11">
    <source>
        <dbReference type="EMBL" id="SFG19727.1"/>
    </source>
</evidence>
<dbReference type="OrthoDB" id="9800507at2"/>
<name>A0A1I2Q0D8_9BACL</name>
<feature type="binding site" evidence="8">
    <location>
        <position position="14"/>
    </location>
    <ligand>
        <name>tRNA</name>
        <dbReference type="ChEBI" id="CHEBI:17843"/>
    </ligand>
</feature>
<accession>A0A1I2Q0D8</accession>
<dbReference type="FunFam" id="3.40.50.1470:FF:000001">
    <property type="entry name" value="Peptidyl-tRNA hydrolase"/>
    <property type="match status" value="1"/>
</dbReference>
<dbReference type="GO" id="GO:0006515">
    <property type="term" value="P:protein quality control for misfolded or incompletely synthesized proteins"/>
    <property type="evidence" value="ECO:0007669"/>
    <property type="project" value="UniProtKB-UniRule"/>
</dbReference>
<dbReference type="InterPro" id="IPR018171">
    <property type="entry name" value="Pept_tRNA_hydro_CS"/>
</dbReference>
<keyword evidence="8" id="KW-0963">Cytoplasm</keyword>
<dbReference type="RefSeq" id="WP_092039079.1">
    <property type="nucleotide sequence ID" value="NZ_FOOK01000020.1"/>
</dbReference>
<evidence type="ECO:0000256" key="2">
    <source>
        <dbReference type="ARBA" id="ARBA00022555"/>
    </source>
</evidence>
<evidence type="ECO:0000256" key="7">
    <source>
        <dbReference type="ARBA" id="ARBA00050038"/>
    </source>
</evidence>
<evidence type="ECO:0000313" key="12">
    <source>
        <dbReference type="Proteomes" id="UP000198661"/>
    </source>
</evidence>
<comment type="function">
    <text evidence="8">Hydrolyzes ribosome-free peptidyl-tRNAs (with 1 or more amino acids incorporated), which drop off the ribosome during protein synthesis, or as a result of ribosome stalling.</text>
</comment>
<dbReference type="AlphaFoldDB" id="A0A1I2Q0D8"/>
<dbReference type="GO" id="GO:0004045">
    <property type="term" value="F:peptidyl-tRNA hydrolase activity"/>
    <property type="evidence" value="ECO:0007669"/>
    <property type="project" value="UniProtKB-UniRule"/>
</dbReference>
<dbReference type="Proteomes" id="UP000198661">
    <property type="component" value="Unassembled WGS sequence"/>
</dbReference>
<evidence type="ECO:0000256" key="9">
    <source>
        <dbReference type="RuleBase" id="RU000673"/>
    </source>
</evidence>
<keyword evidence="4 8" id="KW-0694">RNA-binding</keyword>
<comment type="caution">
    <text evidence="8">Lacks conserved residue(s) required for the propagation of feature annotation.</text>
</comment>
<proteinExistence type="inferred from homology"/>
<dbReference type="SUPFAM" id="SSF53178">
    <property type="entry name" value="Peptidyl-tRNA hydrolase-like"/>
    <property type="match status" value="1"/>
</dbReference>
<feature type="site" description="Stabilizes the basic form of H active site to accept a proton" evidence="8">
    <location>
        <position position="91"/>
    </location>
</feature>
<dbReference type="CDD" id="cd00462">
    <property type="entry name" value="PTH"/>
    <property type="match status" value="1"/>
</dbReference>
<dbReference type="InterPro" id="IPR036416">
    <property type="entry name" value="Pept_tRNA_hydro_sf"/>
</dbReference>
<evidence type="ECO:0000256" key="1">
    <source>
        <dbReference type="ARBA" id="ARBA00013260"/>
    </source>
</evidence>
<comment type="catalytic activity">
    <reaction evidence="6 8 9">
        <text>an N-acyl-L-alpha-aminoacyl-tRNA + H2O = an N-acyl-L-amino acid + a tRNA + H(+)</text>
        <dbReference type="Rhea" id="RHEA:54448"/>
        <dbReference type="Rhea" id="RHEA-COMP:10123"/>
        <dbReference type="Rhea" id="RHEA-COMP:13883"/>
        <dbReference type="ChEBI" id="CHEBI:15377"/>
        <dbReference type="ChEBI" id="CHEBI:15378"/>
        <dbReference type="ChEBI" id="CHEBI:59874"/>
        <dbReference type="ChEBI" id="CHEBI:78442"/>
        <dbReference type="ChEBI" id="CHEBI:138191"/>
        <dbReference type="EC" id="3.1.1.29"/>
    </reaction>
</comment>
<sequence>MKLIVGLGNPGEKYAATRHNVGFWVIDRLAERWQIPVRQNRWKGLAGSGLVMGERVVLLKPMTYMNLSGESVRPALDWLKCDIEDLAVVCDDLDLPPGTLRLRKKGSSGGHRGLQSLIDHLGTNEFKRVRIGIGHPAGRMPVVDYVLSPFTREERPSIEEAVERAAEAIHQWVVSDFDQAMNRFNRRGAG</sequence>
<comment type="subcellular location">
    <subcellularLocation>
        <location evidence="8">Cytoplasm</location>
    </subcellularLocation>
</comment>
<keyword evidence="12" id="KW-1185">Reference proteome</keyword>
<feature type="site" description="Discriminates between blocked and unblocked aminoacyl-tRNA" evidence="8">
    <location>
        <position position="9"/>
    </location>
</feature>
<comment type="subunit">
    <text evidence="8">Monomer.</text>
</comment>
<dbReference type="EC" id="3.1.1.29" evidence="1 8"/>
<keyword evidence="3 8" id="KW-0378">Hydrolase</keyword>
<evidence type="ECO:0000256" key="4">
    <source>
        <dbReference type="ARBA" id="ARBA00022884"/>
    </source>
</evidence>
<evidence type="ECO:0000256" key="10">
    <source>
        <dbReference type="RuleBase" id="RU004320"/>
    </source>
</evidence>
<dbReference type="GO" id="GO:0072344">
    <property type="term" value="P:rescue of stalled ribosome"/>
    <property type="evidence" value="ECO:0007669"/>
    <property type="project" value="UniProtKB-UniRule"/>
</dbReference>
<dbReference type="NCBIfam" id="TIGR00447">
    <property type="entry name" value="pth"/>
    <property type="match status" value="1"/>
</dbReference>
<dbReference type="Pfam" id="PF01195">
    <property type="entry name" value="Pept_tRNA_hydro"/>
    <property type="match status" value="1"/>
</dbReference>
<dbReference type="PANTHER" id="PTHR17224">
    <property type="entry name" value="PEPTIDYL-TRNA HYDROLASE"/>
    <property type="match status" value="1"/>
</dbReference>
<reference evidence="11 12" key="1">
    <citation type="submission" date="2016-10" db="EMBL/GenBank/DDBJ databases">
        <authorList>
            <person name="de Groot N.N."/>
        </authorList>
    </citation>
    <scope>NUCLEOTIDE SEQUENCE [LARGE SCALE GENOMIC DNA]</scope>
    <source>
        <strain evidence="11 12">DSM 44945</strain>
    </source>
</reference>
<comment type="function">
    <text evidence="8">Catalyzes the release of premature peptidyl moieties from peptidyl-tRNA molecules trapped in stalled 50S ribosomal subunits, and thus maintains levels of free tRNAs and 50S ribosomes.</text>
</comment>
<dbReference type="HAMAP" id="MF_00083">
    <property type="entry name" value="Pept_tRNA_hydro_bact"/>
    <property type="match status" value="1"/>
</dbReference>
<dbReference type="GO" id="GO:0005737">
    <property type="term" value="C:cytoplasm"/>
    <property type="evidence" value="ECO:0007669"/>
    <property type="project" value="UniProtKB-SubCell"/>
</dbReference>
<dbReference type="STRING" id="201973.SAMN04488025_12036"/>
<dbReference type="InterPro" id="IPR001328">
    <property type="entry name" value="Pept_tRNA_hydro"/>
</dbReference>
<gene>
    <name evidence="8" type="primary">pth</name>
    <name evidence="11" type="ORF">SAMN04488025_12036</name>
</gene>
<evidence type="ECO:0000256" key="8">
    <source>
        <dbReference type="HAMAP-Rule" id="MF_00083"/>
    </source>
</evidence>
<comment type="similarity">
    <text evidence="5 8 10">Belongs to the PTH family.</text>
</comment>
<dbReference type="GO" id="GO:0000049">
    <property type="term" value="F:tRNA binding"/>
    <property type="evidence" value="ECO:0007669"/>
    <property type="project" value="UniProtKB-UniRule"/>
</dbReference>
<feature type="binding site" evidence="8">
    <location>
        <position position="66"/>
    </location>
    <ligand>
        <name>tRNA</name>
        <dbReference type="ChEBI" id="CHEBI:17843"/>
    </ligand>
</feature>
<evidence type="ECO:0000256" key="6">
    <source>
        <dbReference type="ARBA" id="ARBA00048707"/>
    </source>
</evidence>
<feature type="binding site" evidence="8">
    <location>
        <position position="64"/>
    </location>
    <ligand>
        <name>tRNA</name>
        <dbReference type="ChEBI" id="CHEBI:17843"/>
    </ligand>
</feature>
<evidence type="ECO:0000256" key="5">
    <source>
        <dbReference type="ARBA" id="ARBA00038063"/>
    </source>
</evidence>
<dbReference type="Gene3D" id="3.40.50.1470">
    <property type="entry name" value="Peptidyl-tRNA hydrolase"/>
    <property type="match status" value="1"/>
</dbReference>
<organism evidence="11 12">
    <name type="scientific">Planifilum fulgidum</name>
    <dbReference type="NCBI Taxonomy" id="201973"/>
    <lineage>
        <taxon>Bacteria</taxon>
        <taxon>Bacillati</taxon>
        <taxon>Bacillota</taxon>
        <taxon>Bacilli</taxon>
        <taxon>Bacillales</taxon>
        <taxon>Thermoactinomycetaceae</taxon>
        <taxon>Planifilum</taxon>
    </lineage>
</organism>
<feature type="active site" description="Proton acceptor" evidence="8">
    <location>
        <position position="19"/>
    </location>
</feature>
<dbReference type="PROSITE" id="PS01195">
    <property type="entry name" value="PEPT_TRNA_HYDROL_1"/>
    <property type="match status" value="1"/>
</dbReference>
<evidence type="ECO:0000256" key="3">
    <source>
        <dbReference type="ARBA" id="ARBA00022801"/>
    </source>
</evidence>
<dbReference type="PANTHER" id="PTHR17224:SF1">
    <property type="entry name" value="PEPTIDYL-TRNA HYDROLASE"/>
    <property type="match status" value="1"/>
</dbReference>
<keyword evidence="2 8" id="KW-0820">tRNA-binding</keyword>
<dbReference type="EMBL" id="FOOK01000020">
    <property type="protein sequence ID" value="SFG19727.1"/>
    <property type="molecule type" value="Genomic_DNA"/>
</dbReference>